<dbReference type="EMBL" id="OM869707">
    <property type="protein sequence ID" value="UPW41996.1"/>
    <property type="molecule type" value="Genomic_DNA"/>
</dbReference>
<organism evidence="1">
    <name type="scientific">Dipodfec virus RodF1_43</name>
    <dbReference type="NCBI Taxonomy" id="2929297"/>
    <lineage>
        <taxon>Viruses</taxon>
        <taxon>Monodnaviria</taxon>
        <taxon>Sangervirae</taxon>
        <taxon>Phixviricota</taxon>
        <taxon>Malgrandaviricetes</taxon>
        <taxon>Petitvirales</taxon>
        <taxon>Microviridae</taxon>
    </lineage>
</organism>
<protein>
    <submittedName>
        <fullName evidence="1">Uncharacterized protein</fullName>
    </submittedName>
</protein>
<accession>A0A976R5K7</accession>
<evidence type="ECO:0000313" key="1">
    <source>
        <dbReference type="EMBL" id="UPW41996.1"/>
    </source>
</evidence>
<proteinExistence type="predicted"/>
<sequence length="164" mass="18305">MKIVSFLLANSNCPASVEVPVSSDIYFGFAHYSKTTLKNYLKACSSTPFQLYYQDISPDSPLTFVFPDFLDDDGKIYLFIPGYSSDFSDLFTHPLKFNSFSPRDISVVLVCNNNSKIKRDTILEYLMKNVSFGDCSDGVSVDFSLLYVVPSDGSIASEEKLCCL</sequence>
<name>A0A976R5K7_9VIRU</name>
<reference evidence="1" key="1">
    <citation type="submission" date="2022-02" db="EMBL/GenBank/DDBJ databases">
        <title>Towards deciphering the DNA virus diversity associated with rodent species in the families Cricetidae and Heteromyidae.</title>
        <authorList>
            <person name="Lund M."/>
            <person name="Larsen B.B."/>
            <person name="Gryseels S."/>
            <person name="Kraberger S."/>
            <person name="Rowsey D.M."/>
            <person name="Steger L."/>
            <person name="Yule K.M."/>
            <person name="Upham N.S."/>
            <person name="Worobey M."/>
            <person name="Van Doorslaer K."/>
            <person name="Varsani A."/>
        </authorList>
    </citation>
    <scope>NUCLEOTIDE SEQUENCE</scope>
    <source>
        <strain evidence="1">NeonRodF1_43</strain>
    </source>
</reference>